<dbReference type="PANTHER" id="PTHR28581">
    <property type="entry name" value="CONSORTIN"/>
    <property type="match status" value="1"/>
</dbReference>
<name>A0AAN8PYD5_PATCE</name>
<feature type="transmembrane region" description="Helical" evidence="1">
    <location>
        <begin position="235"/>
        <end position="257"/>
    </location>
</feature>
<dbReference type="GO" id="GO:0030133">
    <property type="term" value="C:transport vesicle"/>
    <property type="evidence" value="ECO:0007669"/>
    <property type="project" value="TreeGrafter"/>
</dbReference>
<organism evidence="3 4">
    <name type="scientific">Patella caerulea</name>
    <name type="common">Rayed Mediterranean limpet</name>
    <dbReference type="NCBI Taxonomy" id="87958"/>
    <lineage>
        <taxon>Eukaryota</taxon>
        <taxon>Metazoa</taxon>
        <taxon>Spiralia</taxon>
        <taxon>Lophotrochozoa</taxon>
        <taxon>Mollusca</taxon>
        <taxon>Gastropoda</taxon>
        <taxon>Patellogastropoda</taxon>
        <taxon>Patelloidea</taxon>
        <taxon>Patellidae</taxon>
        <taxon>Patella</taxon>
    </lineage>
</organism>
<evidence type="ECO:0000256" key="1">
    <source>
        <dbReference type="SAM" id="Phobius"/>
    </source>
</evidence>
<gene>
    <name evidence="3" type="ORF">SNE40_009398</name>
</gene>
<evidence type="ECO:0000313" key="4">
    <source>
        <dbReference type="Proteomes" id="UP001347796"/>
    </source>
</evidence>
<dbReference type="GO" id="GO:0071253">
    <property type="term" value="F:connexin binding"/>
    <property type="evidence" value="ECO:0007669"/>
    <property type="project" value="InterPro"/>
</dbReference>
<evidence type="ECO:0000313" key="3">
    <source>
        <dbReference type="EMBL" id="KAK6181571.1"/>
    </source>
</evidence>
<dbReference type="GO" id="GO:0005802">
    <property type="term" value="C:trans-Golgi network"/>
    <property type="evidence" value="ECO:0007669"/>
    <property type="project" value="InterPro"/>
</dbReference>
<evidence type="ECO:0000259" key="2">
    <source>
        <dbReference type="Pfam" id="PF22883"/>
    </source>
</evidence>
<sequence length="293" mass="34326">MDSDARNKLFERGLDFEKSGKKDCALKCYLGCLTCLQADSHFVLLPQCLRNVADIYFSKEEYEKAILFIQAEKLFYENALIDSTDIQDTLEKLRQSEKDDNSPKVDENSVRADEFEHLAKLCMDQNQPHLALEYAGKATKIRQQIYGNDHKITKDSLDYFATLYAEVGRKQYSDSMTHLSPNTSRRESLSNVSPPSILRQRNIMETSDEREKKCVRFNEHIERRVIYEENLPTSLTVIAILFGFIVFLIMGTWLFCIMRNDHVCRSFSAEVQYIYTRLRYLYYHYTGNKVYKN</sequence>
<dbReference type="Proteomes" id="UP001347796">
    <property type="component" value="Unassembled WGS sequence"/>
</dbReference>
<reference evidence="3 4" key="1">
    <citation type="submission" date="2024-01" db="EMBL/GenBank/DDBJ databases">
        <title>The genome of the rayed Mediterranean limpet Patella caerulea (Linnaeus, 1758).</title>
        <authorList>
            <person name="Anh-Thu Weber A."/>
            <person name="Halstead-Nussloch G."/>
        </authorList>
    </citation>
    <scope>NUCLEOTIDE SEQUENCE [LARGE SCALE GENOMIC DNA]</scope>
    <source>
        <strain evidence="3">AATW-2023a</strain>
        <tissue evidence="3">Whole specimen</tissue>
    </source>
</reference>
<keyword evidence="1" id="KW-0812">Transmembrane</keyword>
<accession>A0AAN8PYD5</accession>
<keyword evidence="1" id="KW-0472">Membrane</keyword>
<dbReference type="GO" id="GO:0042998">
    <property type="term" value="P:positive regulation of Golgi to plasma membrane protein transport"/>
    <property type="evidence" value="ECO:0007669"/>
    <property type="project" value="TreeGrafter"/>
</dbReference>
<keyword evidence="1" id="KW-1133">Transmembrane helix</keyword>
<dbReference type="Pfam" id="PF22883">
    <property type="entry name" value="Consortin_N"/>
    <property type="match status" value="1"/>
</dbReference>
<comment type="caution">
    <text evidence="3">The sequence shown here is derived from an EMBL/GenBank/DDBJ whole genome shotgun (WGS) entry which is preliminary data.</text>
</comment>
<dbReference type="PANTHER" id="PTHR28581:SF2">
    <property type="entry name" value="NUTRITIONALLY-REGULATED ADIPOSE AND CARDIAC ENRICHED PROTEIN HOMOLOG ISOFORM X1"/>
    <property type="match status" value="1"/>
</dbReference>
<dbReference type="SUPFAM" id="SSF48452">
    <property type="entry name" value="TPR-like"/>
    <property type="match status" value="1"/>
</dbReference>
<dbReference type="EMBL" id="JAZGQO010000007">
    <property type="protein sequence ID" value="KAK6181571.1"/>
    <property type="molecule type" value="Genomic_DNA"/>
</dbReference>
<dbReference type="InterPro" id="IPR042318">
    <property type="entry name" value="Consortin"/>
</dbReference>
<feature type="domain" description="Consortin N-terminal" evidence="2">
    <location>
        <begin position="42"/>
        <end position="91"/>
    </location>
</feature>
<dbReference type="AlphaFoldDB" id="A0AAN8PYD5"/>
<dbReference type="InterPro" id="IPR054132">
    <property type="entry name" value="Consortin_N"/>
</dbReference>
<keyword evidence="4" id="KW-1185">Reference proteome</keyword>
<dbReference type="Gene3D" id="1.25.40.10">
    <property type="entry name" value="Tetratricopeptide repeat domain"/>
    <property type="match status" value="1"/>
</dbReference>
<proteinExistence type="predicted"/>
<dbReference type="InterPro" id="IPR011990">
    <property type="entry name" value="TPR-like_helical_dom_sf"/>
</dbReference>
<protein>
    <recommendedName>
        <fullName evidence="2">Consortin N-terminal domain-containing protein</fullName>
    </recommendedName>
</protein>
<dbReference type="GO" id="GO:0005886">
    <property type="term" value="C:plasma membrane"/>
    <property type="evidence" value="ECO:0007669"/>
    <property type="project" value="TreeGrafter"/>
</dbReference>